<dbReference type="AlphaFoldDB" id="H8L494"/>
<keyword evidence="1" id="KW-1133">Transmembrane helix</keyword>
<dbReference type="STRING" id="767434.Fraau_0440"/>
<protein>
    <recommendedName>
        <fullName evidence="1">Probable queuosine precursor transporter</fullName>
        <shortName evidence="1">Q precursor transporter</shortName>
    </recommendedName>
</protein>
<dbReference type="eggNOG" id="COG1738">
    <property type="taxonomic scope" value="Bacteria"/>
</dbReference>
<dbReference type="PANTHER" id="PTHR34300">
    <property type="entry name" value="QUEUOSINE PRECURSOR TRANSPORTER-RELATED"/>
    <property type="match status" value="1"/>
</dbReference>
<evidence type="ECO:0000256" key="1">
    <source>
        <dbReference type="HAMAP-Rule" id="MF_02088"/>
    </source>
</evidence>
<evidence type="ECO:0000313" key="2">
    <source>
        <dbReference type="EMBL" id="AFC84927.1"/>
    </source>
</evidence>
<comment type="similarity">
    <text evidence="1">Belongs to the vitamin uptake transporter (VUT/ECF) (TC 2.A.88) family. Q precursor transporter subfamily.</text>
</comment>
<keyword evidence="1" id="KW-0997">Cell inner membrane</keyword>
<dbReference type="RefSeq" id="WP_014401933.1">
    <property type="nucleotide sequence ID" value="NC_017033.1"/>
</dbReference>
<reference evidence="2" key="1">
    <citation type="submission" date="2012-02" db="EMBL/GenBank/DDBJ databases">
        <title>The complete genome of Frateuria aurantia DSM 6220.</title>
        <authorList>
            <consortium name="US DOE Joint Genome Institute (JGI-PGF)"/>
            <person name="Lucas S."/>
            <person name="Copeland A."/>
            <person name="Lapidus A."/>
            <person name="Glavina del Rio T."/>
            <person name="Dalin E."/>
            <person name="Tice H."/>
            <person name="Bruce D."/>
            <person name="Goodwin L."/>
            <person name="Pitluck S."/>
            <person name="Peters L."/>
            <person name="Ovchinnikova G."/>
            <person name="Teshima H."/>
            <person name="Kyrpides N."/>
            <person name="Mavromatis K."/>
            <person name="Ivanova N."/>
            <person name="Brettin T."/>
            <person name="Detter J.C."/>
            <person name="Han C."/>
            <person name="Larimer F."/>
            <person name="Land M."/>
            <person name="Hauser L."/>
            <person name="Markowitz V."/>
            <person name="Cheng J.-F."/>
            <person name="Hugenholtz P."/>
            <person name="Woyke T."/>
            <person name="Wu D."/>
            <person name="Brambilla E."/>
            <person name="Klenk H.-P."/>
            <person name="Eisen J.A."/>
        </authorList>
    </citation>
    <scope>NUCLEOTIDE SEQUENCE</scope>
    <source>
        <strain evidence="2">DSM 6220</strain>
    </source>
</reference>
<name>H8L494_FRAAD</name>
<evidence type="ECO:0000313" key="3">
    <source>
        <dbReference type="Proteomes" id="UP000005234"/>
    </source>
</evidence>
<dbReference type="GO" id="GO:0022857">
    <property type="term" value="F:transmembrane transporter activity"/>
    <property type="evidence" value="ECO:0007669"/>
    <property type="project" value="UniProtKB-UniRule"/>
</dbReference>
<accession>H8L494</accession>
<dbReference type="GO" id="GO:0005886">
    <property type="term" value="C:plasma membrane"/>
    <property type="evidence" value="ECO:0007669"/>
    <property type="project" value="UniProtKB-SubCell"/>
</dbReference>
<dbReference type="HAMAP" id="MF_02088">
    <property type="entry name" value="Q_prec_transport"/>
    <property type="match status" value="1"/>
</dbReference>
<keyword evidence="1" id="KW-1003">Cell membrane</keyword>
<dbReference type="NCBIfam" id="TIGR00697">
    <property type="entry name" value="queuosine precursor transporter"/>
    <property type="match status" value="1"/>
</dbReference>
<dbReference type="KEGG" id="fau:Fraau_0440"/>
<feature type="transmembrane region" description="Helical" evidence="1">
    <location>
        <begin position="120"/>
        <end position="144"/>
    </location>
</feature>
<dbReference type="EMBL" id="CP003350">
    <property type="protein sequence ID" value="AFC84927.1"/>
    <property type="molecule type" value="Genomic_DNA"/>
</dbReference>
<gene>
    <name evidence="2" type="ordered locus">Fraau_0440</name>
</gene>
<feature type="transmembrane region" description="Helical" evidence="1">
    <location>
        <begin position="12"/>
        <end position="33"/>
    </location>
</feature>
<keyword evidence="1" id="KW-0813">Transport</keyword>
<proteinExistence type="inferred from homology"/>
<keyword evidence="3" id="KW-1185">Reference proteome</keyword>
<comment type="function">
    <text evidence="1">Involved in the import of queuosine (Q) precursors, required for Q precursor salvage.</text>
</comment>
<dbReference type="HOGENOM" id="CLU_075503_1_2_6"/>
<dbReference type="Pfam" id="PF02592">
    <property type="entry name" value="Vut_1"/>
    <property type="match status" value="1"/>
</dbReference>
<feature type="transmembrane region" description="Helical" evidence="1">
    <location>
        <begin position="79"/>
        <end position="100"/>
    </location>
</feature>
<dbReference type="Proteomes" id="UP000005234">
    <property type="component" value="Chromosome"/>
</dbReference>
<feature type="transmembrane region" description="Helical" evidence="1">
    <location>
        <begin position="53"/>
        <end position="72"/>
    </location>
</feature>
<dbReference type="PANTHER" id="PTHR34300:SF2">
    <property type="entry name" value="QUEUOSINE PRECURSOR TRANSPORTER-RELATED"/>
    <property type="match status" value="1"/>
</dbReference>
<keyword evidence="1" id="KW-0472">Membrane</keyword>
<organism evidence="2 3">
    <name type="scientific">Frateuria aurantia (strain ATCC 33424 / DSM 6220 / KCTC 2777 / LMG 1558 / NBRC 3245 / NCIMB 13370)</name>
    <name type="common">Acetobacter aurantius</name>
    <dbReference type="NCBI Taxonomy" id="767434"/>
    <lineage>
        <taxon>Bacteria</taxon>
        <taxon>Pseudomonadati</taxon>
        <taxon>Pseudomonadota</taxon>
        <taxon>Gammaproteobacteria</taxon>
        <taxon>Lysobacterales</taxon>
        <taxon>Rhodanobacteraceae</taxon>
        <taxon>Frateuria</taxon>
    </lineage>
</organism>
<comment type="subcellular location">
    <subcellularLocation>
        <location evidence="1">Cell inner membrane</location>
        <topology evidence="1">Multi-pass membrane protein</topology>
    </subcellularLocation>
</comment>
<sequence length="244" mass="27067">MESNPRPGGFRFYDMLVAGMVAVLLCSNLIGPAKVSLIDLPWLGPLNFGTGNLFFPIGYIFGDVLTEVYGYARARRAIWAGFGAMLFATVMAWSVIHMPASPAEPFNHVLQPALETVFGGTWRIALASMIGYWIGDFVNAFVMARLKLLTGGRHLWTRTIGSTVVGQACDSLTFYPIAFYGIWESTTLAKVILFNWSMKVLVEVVLTPVTYLVVNALKRAEGVDIFDRGTHFNPFSLRDEGQRR</sequence>
<keyword evidence="1" id="KW-0812">Transmembrane</keyword>
<dbReference type="InterPro" id="IPR003744">
    <property type="entry name" value="YhhQ"/>
</dbReference>